<evidence type="ECO:0000259" key="2">
    <source>
        <dbReference type="PROSITE" id="PS50157"/>
    </source>
</evidence>
<evidence type="ECO:0000313" key="3">
    <source>
        <dbReference type="EMBL" id="KAL3068520.1"/>
    </source>
</evidence>
<keyword evidence="1" id="KW-0862">Zinc</keyword>
<dbReference type="InterPro" id="IPR013087">
    <property type="entry name" value="Znf_C2H2_type"/>
</dbReference>
<dbReference type="AlphaFoldDB" id="A0ABD2HUW8"/>
<evidence type="ECO:0000313" key="4">
    <source>
        <dbReference type="Proteomes" id="UP001620626"/>
    </source>
</evidence>
<evidence type="ECO:0000256" key="1">
    <source>
        <dbReference type="PROSITE-ProRule" id="PRU00042"/>
    </source>
</evidence>
<dbReference type="GO" id="GO:0008270">
    <property type="term" value="F:zinc ion binding"/>
    <property type="evidence" value="ECO:0007669"/>
    <property type="project" value="UniProtKB-KW"/>
</dbReference>
<dbReference type="PROSITE" id="PS50157">
    <property type="entry name" value="ZINC_FINGER_C2H2_2"/>
    <property type="match status" value="1"/>
</dbReference>
<dbReference type="Proteomes" id="UP001620626">
    <property type="component" value="Unassembled WGS sequence"/>
</dbReference>
<feature type="domain" description="C2H2-type" evidence="2">
    <location>
        <begin position="71"/>
        <end position="101"/>
    </location>
</feature>
<proteinExistence type="predicted"/>
<comment type="caution">
    <text evidence="3">The sequence shown here is derived from an EMBL/GenBank/DDBJ whole genome shotgun (WGS) entry which is preliminary data.</text>
</comment>
<reference evidence="3 4" key="1">
    <citation type="submission" date="2024-10" db="EMBL/GenBank/DDBJ databases">
        <authorList>
            <person name="Kim D."/>
        </authorList>
    </citation>
    <scope>NUCLEOTIDE SEQUENCE [LARGE SCALE GENOMIC DNA]</scope>
    <source>
        <strain evidence="3">BH-2024</strain>
    </source>
</reference>
<sequence>MQTVEAERKAPADNFSMAPLRIGAKCAAEAVKWNWPVIVVPQRIHSSSPLLAMFGAILLVYRLPSAMLRAGECPPPMRCGREFSSHANLKSHRYRSSFSGPLSITTLRKEYSQQQQPVHHLLLLLLGDGSYSSPP</sequence>
<gene>
    <name evidence="3" type="ORF">niasHT_030811</name>
</gene>
<accession>A0ABD2HUW8</accession>
<dbReference type="EMBL" id="JBICBT010001408">
    <property type="protein sequence ID" value="KAL3068520.1"/>
    <property type="molecule type" value="Genomic_DNA"/>
</dbReference>
<keyword evidence="1" id="KW-0479">Metal-binding</keyword>
<keyword evidence="1" id="KW-0863">Zinc-finger</keyword>
<keyword evidence="4" id="KW-1185">Reference proteome</keyword>
<organism evidence="3 4">
    <name type="scientific">Heterodera trifolii</name>
    <dbReference type="NCBI Taxonomy" id="157864"/>
    <lineage>
        <taxon>Eukaryota</taxon>
        <taxon>Metazoa</taxon>
        <taxon>Ecdysozoa</taxon>
        <taxon>Nematoda</taxon>
        <taxon>Chromadorea</taxon>
        <taxon>Rhabditida</taxon>
        <taxon>Tylenchina</taxon>
        <taxon>Tylenchomorpha</taxon>
        <taxon>Tylenchoidea</taxon>
        <taxon>Heteroderidae</taxon>
        <taxon>Heteroderinae</taxon>
        <taxon>Heterodera</taxon>
    </lineage>
</organism>
<name>A0ABD2HUW8_9BILA</name>
<protein>
    <recommendedName>
        <fullName evidence="2">C2H2-type domain-containing protein</fullName>
    </recommendedName>
</protein>